<comment type="pathway">
    <text evidence="4">Organic acid metabolism; propanoate degradation.</text>
</comment>
<dbReference type="GO" id="GO:0051539">
    <property type="term" value="F:4 iron, 4 sulfur cluster binding"/>
    <property type="evidence" value="ECO:0007669"/>
    <property type="project" value="UniProtKB-KW"/>
</dbReference>
<dbReference type="InterPro" id="IPR044137">
    <property type="entry name" value="AcnA_IRP_Swivel"/>
</dbReference>
<evidence type="ECO:0000256" key="13">
    <source>
        <dbReference type="ARBA" id="ARBA00023501"/>
    </source>
</evidence>
<keyword evidence="14" id="KW-0004">4Fe-4S</keyword>
<dbReference type="CDD" id="cd01586">
    <property type="entry name" value="AcnA_IRP"/>
    <property type="match status" value="1"/>
</dbReference>
<comment type="catalytic activity">
    <reaction evidence="1">
        <text>(2S,3R)-3-hydroxybutane-1,2,3-tricarboxylate = 2-methyl-cis-aconitate + H2O</text>
        <dbReference type="Rhea" id="RHEA:17941"/>
        <dbReference type="ChEBI" id="CHEBI:15377"/>
        <dbReference type="ChEBI" id="CHEBI:57429"/>
        <dbReference type="ChEBI" id="CHEBI:57872"/>
        <dbReference type="EC" id="4.2.1.99"/>
    </reaction>
</comment>
<dbReference type="InterPro" id="IPR018136">
    <property type="entry name" value="Aconitase_4Fe-4S_BS"/>
</dbReference>
<keyword evidence="7" id="KW-0816">Tricarboxylic acid cycle</keyword>
<dbReference type="GO" id="GO:0003994">
    <property type="term" value="F:aconitate hydratase activity"/>
    <property type="evidence" value="ECO:0007669"/>
    <property type="project" value="UniProtKB-EC"/>
</dbReference>
<comment type="function">
    <text evidence="14">Catalyzes the isomerization of citrate to isocitrate via cis-aconitate.</text>
</comment>
<keyword evidence="12 14" id="KW-0456">Lyase</keyword>
<dbReference type="InterPro" id="IPR015931">
    <property type="entry name" value="Acnase/IPM_dHydase_lsu_aba_1/3"/>
</dbReference>
<accession>A0AAD1M252</accession>
<evidence type="ECO:0000313" key="17">
    <source>
        <dbReference type="EMBL" id="BBU23061.1"/>
    </source>
</evidence>
<evidence type="ECO:0000259" key="15">
    <source>
        <dbReference type="Pfam" id="PF00330"/>
    </source>
</evidence>
<comment type="cofactor">
    <cofactor evidence="2">
        <name>[4Fe-4S] cluster</name>
        <dbReference type="ChEBI" id="CHEBI:49883"/>
    </cofactor>
</comment>
<dbReference type="PROSITE" id="PS01244">
    <property type="entry name" value="ACONITASE_2"/>
    <property type="match status" value="1"/>
</dbReference>
<comment type="pathway">
    <text evidence="3">Carbohydrate metabolism; tricarboxylic acid cycle; isocitrate from oxaloacetate: step 2/2.</text>
</comment>
<keyword evidence="11 14" id="KW-0411">Iron-sulfur</keyword>
<proteinExistence type="inferred from homology"/>
<dbReference type="FunFam" id="3.20.19.10:FF:000001">
    <property type="entry name" value="Aconitate hydratase"/>
    <property type="match status" value="1"/>
</dbReference>
<dbReference type="Gene3D" id="3.30.499.10">
    <property type="entry name" value="Aconitase, domain 3"/>
    <property type="match status" value="2"/>
</dbReference>
<evidence type="ECO:0000256" key="3">
    <source>
        <dbReference type="ARBA" id="ARBA00004717"/>
    </source>
</evidence>
<evidence type="ECO:0000256" key="6">
    <source>
        <dbReference type="ARBA" id="ARBA00011245"/>
    </source>
</evidence>
<evidence type="ECO:0000256" key="8">
    <source>
        <dbReference type="ARBA" id="ARBA00022723"/>
    </source>
</evidence>
<dbReference type="GO" id="GO:0046872">
    <property type="term" value="F:metal ion binding"/>
    <property type="evidence" value="ECO:0007669"/>
    <property type="project" value="UniProtKB-KW"/>
</dbReference>
<dbReference type="GO" id="GO:0003723">
    <property type="term" value="F:RNA binding"/>
    <property type="evidence" value="ECO:0007669"/>
    <property type="project" value="UniProtKB-KW"/>
</dbReference>
<dbReference type="PRINTS" id="PR00415">
    <property type="entry name" value="ACONITASE"/>
</dbReference>
<dbReference type="FunFam" id="3.30.499.10:FF:000002">
    <property type="entry name" value="Aconitate hydratase"/>
    <property type="match status" value="1"/>
</dbReference>
<dbReference type="InterPro" id="IPR000573">
    <property type="entry name" value="AconitaseA/IPMdHydase_ssu_swvl"/>
</dbReference>
<reference evidence="17 18" key="1">
    <citation type="submission" date="2019-12" db="EMBL/GenBank/DDBJ databases">
        <title>Complete genome sequence of Mycolicibacterium xenopi str. JCM15661T.</title>
        <authorList>
            <person name="Yoshida M."/>
            <person name="Fukano H."/>
            <person name="Asakura T."/>
            <person name="Hoshino Y."/>
        </authorList>
    </citation>
    <scope>NUCLEOTIDE SEQUENCE [LARGE SCALE GENOMIC DNA]</scope>
    <source>
        <strain evidence="17 18">JCM 15661T</strain>
    </source>
</reference>
<dbReference type="GO" id="GO:0019679">
    <property type="term" value="P:propionate metabolic process, methylcitrate cycle"/>
    <property type="evidence" value="ECO:0007669"/>
    <property type="project" value="UniProtKB-ARBA"/>
</dbReference>
<dbReference type="InterPro" id="IPR006249">
    <property type="entry name" value="Aconitase/IRP2"/>
</dbReference>
<evidence type="ECO:0000256" key="11">
    <source>
        <dbReference type="ARBA" id="ARBA00023014"/>
    </source>
</evidence>
<keyword evidence="8" id="KW-0479">Metal-binding</keyword>
<dbReference type="InterPro" id="IPR015928">
    <property type="entry name" value="Aconitase/3IPM_dehydase_swvl"/>
</dbReference>
<dbReference type="GO" id="GO:0047456">
    <property type="term" value="F:2-methylisocitrate dehydratase activity"/>
    <property type="evidence" value="ECO:0007669"/>
    <property type="project" value="UniProtKB-EC"/>
</dbReference>
<dbReference type="EMBL" id="AP022314">
    <property type="protein sequence ID" value="BBU23061.1"/>
    <property type="molecule type" value="Genomic_DNA"/>
</dbReference>
<evidence type="ECO:0000313" key="18">
    <source>
        <dbReference type="Proteomes" id="UP000464624"/>
    </source>
</evidence>
<dbReference type="Pfam" id="PF00330">
    <property type="entry name" value="Aconitase"/>
    <property type="match status" value="1"/>
</dbReference>
<dbReference type="FunFam" id="3.30.499.10:FF:000009">
    <property type="entry name" value="Aconitate hydratase"/>
    <property type="match status" value="1"/>
</dbReference>
<dbReference type="GO" id="GO:0006099">
    <property type="term" value="P:tricarboxylic acid cycle"/>
    <property type="evidence" value="ECO:0007669"/>
    <property type="project" value="UniProtKB-KW"/>
</dbReference>
<dbReference type="Gene3D" id="3.20.19.10">
    <property type="entry name" value="Aconitase, domain 4"/>
    <property type="match status" value="1"/>
</dbReference>
<keyword evidence="9" id="KW-0694">RNA-binding</keyword>
<organism evidence="17 18">
    <name type="scientific">Mycobacterium xenopi</name>
    <dbReference type="NCBI Taxonomy" id="1789"/>
    <lineage>
        <taxon>Bacteria</taxon>
        <taxon>Bacillati</taxon>
        <taxon>Actinomycetota</taxon>
        <taxon>Actinomycetes</taxon>
        <taxon>Mycobacteriales</taxon>
        <taxon>Mycobacteriaceae</taxon>
        <taxon>Mycobacterium</taxon>
    </lineage>
</organism>
<dbReference type="PROSITE" id="PS00450">
    <property type="entry name" value="ACONITASE_1"/>
    <property type="match status" value="1"/>
</dbReference>
<dbReference type="KEGG" id="mxe:MYXE_28510"/>
<dbReference type="RefSeq" id="WP_003920253.1">
    <property type="nucleotide sequence ID" value="NZ_AP022314.1"/>
</dbReference>
<dbReference type="EC" id="4.2.1.3" evidence="14"/>
<dbReference type="InterPro" id="IPR001030">
    <property type="entry name" value="Acoase/IPM_deHydtase_lsu_aba"/>
</dbReference>
<evidence type="ECO:0000256" key="14">
    <source>
        <dbReference type="RuleBase" id="RU361275"/>
    </source>
</evidence>
<evidence type="ECO:0000256" key="9">
    <source>
        <dbReference type="ARBA" id="ARBA00022884"/>
    </source>
</evidence>
<dbReference type="NCBIfam" id="NF006757">
    <property type="entry name" value="PRK09277.1"/>
    <property type="match status" value="1"/>
</dbReference>
<dbReference type="NCBIfam" id="NF009520">
    <property type="entry name" value="PRK12881.1"/>
    <property type="match status" value="1"/>
</dbReference>
<dbReference type="SUPFAM" id="SSF52016">
    <property type="entry name" value="LeuD/IlvD-like"/>
    <property type="match status" value="1"/>
</dbReference>
<evidence type="ECO:0000256" key="10">
    <source>
        <dbReference type="ARBA" id="ARBA00023004"/>
    </source>
</evidence>
<dbReference type="InterPro" id="IPR036008">
    <property type="entry name" value="Aconitase_4Fe-4S_dom"/>
</dbReference>
<feature type="domain" description="Aconitase A/isopropylmalate dehydratase small subunit swivel" evidence="16">
    <location>
        <begin position="733"/>
        <end position="863"/>
    </location>
</feature>
<feature type="domain" description="Aconitase/3-isopropylmalate dehydratase large subunit alpha/beta/alpha" evidence="15">
    <location>
        <begin position="74"/>
        <end position="604"/>
    </location>
</feature>
<dbReference type="Proteomes" id="UP000464624">
    <property type="component" value="Chromosome"/>
</dbReference>
<dbReference type="CDD" id="cd01580">
    <property type="entry name" value="AcnA_IRP_Swivel"/>
    <property type="match status" value="1"/>
</dbReference>
<comment type="catalytic activity">
    <reaction evidence="13 14">
        <text>citrate = D-threo-isocitrate</text>
        <dbReference type="Rhea" id="RHEA:10336"/>
        <dbReference type="ChEBI" id="CHEBI:15562"/>
        <dbReference type="ChEBI" id="CHEBI:16947"/>
        <dbReference type="EC" id="4.2.1.3"/>
    </reaction>
</comment>
<gene>
    <name evidence="17" type="primary">acn</name>
    <name evidence="17" type="ORF">MYXE_28510</name>
</gene>
<dbReference type="Gene3D" id="6.10.190.10">
    <property type="match status" value="1"/>
</dbReference>
<dbReference type="SUPFAM" id="SSF53732">
    <property type="entry name" value="Aconitase iron-sulfur domain"/>
    <property type="match status" value="1"/>
</dbReference>
<dbReference type="AlphaFoldDB" id="A0AAD1M252"/>
<evidence type="ECO:0000256" key="1">
    <source>
        <dbReference type="ARBA" id="ARBA00000118"/>
    </source>
</evidence>
<sequence length="941" mass="102035">MTTESVNSFGARSTLNVGDNSYQIYRLDAVPGTEKLPYSLKVLAENLLRNEDGRNITTDHIDAIARWDPKAEPSVEIQYTPARVVMQDFTGVPCIVDLATMREAVVDLGGDPEKVNPLAPADLVIDHSVIADLFGRADAFERNVEIEYQRNGERYQFLRWGQGAFRNFKVVPPGTGIVHQVNIEYLARVVIARADGAGKLTAYPDTCVGTDSHTTMVNGLGVLGWGVGGIEAEAAMLGQPVSMLIPRVVGFKLTGEIQPGVTATDVVLTVTEMLRKHGVVGKFVEFYGEGVAEVPLANRATLGNMSPEFGSTAAIFPIDQETIDYLRFTGRNEEQLALVEAYAKEQGMWHDPAHQPAYSEYLELNLSDVVPSIAGPKRPQDRIALSEAKSVFRKTLPNYVGAHQVAPHSKLDEVVEETFPASDPGQLTFADDNTDVVQSAAAGANGRVSKPVRVKSDELGEFVLDHGAVVIAAVTSCTNTSNPEVMLGAALLARNAVEKGLASKPWVKTTMAPGSQVVHDYYEKAGLWPYLEKLGFYLVGYGCTTCIGNSGPLPEEISKAVNDNDLSVAAVLSGNRNFEGRINPDVKMNYLASPPLVIAYALAGTMDFDFETEPLGKDHDGNDVYLRDIWPSQKDVSDTIASAINQEMFVKNYADVFKGDERWRNLPTPSGKTFDWDPNSTYVRKPPYFDGMAAEPQPVRDITGARVLALLGDSVTTDHISPAGSIKPGTPAAQYLDEHGVARKDYNSYGSRRGNHEVMIRGTFANIRLRNLLLDDVAGGYTRDFTREGGPQAFIYDAAQNYAAQGIPLVVLGGKEYGSGSSRDWAAKGTALLGVRAVIAESFERIHRSNLIGMGVIPLQFPQGKSASSLGLDGTEVFDVTGIETINDGKTPKTVRVKATKPGGNSVEFDAVVRIDTPGEADYYRNGGILQFVLRNMLKSS</sequence>
<dbReference type="PANTHER" id="PTHR11670">
    <property type="entry name" value="ACONITASE/IRON-RESPONSIVE ELEMENT FAMILY MEMBER"/>
    <property type="match status" value="1"/>
</dbReference>
<comment type="subunit">
    <text evidence="6">Monomer.</text>
</comment>
<comment type="similarity">
    <text evidence="5 14">Belongs to the aconitase/IPM isomerase family.</text>
</comment>
<evidence type="ECO:0000256" key="5">
    <source>
        <dbReference type="ARBA" id="ARBA00007185"/>
    </source>
</evidence>
<dbReference type="NCBIfam" id="TIGR01341">
    <property type="entry name" value="aconitase_1"/>
    <property type="match status" value="1"/>
</dbReference>
<protein>
    <recommendedName>
        <fullName evidence="14">Aconitate hydratase</fullName>
        <shortName evidence="14">Aconitase</shortName>
        <ecNumber evidence="14">4.2.1.3</ecNumber>
    </recommendedName>
</protein>
<dbReference type="Pfam" id="PF00694">
    <property type="entry name" value="Aconitase_C"/>
    <property type="match status" value="1"/>
</dbReference>
<evidence type="ECO:0000256" key="2">
    <source>
        <dbReference type="ARBA" id="ARBA00001966"/>
    </source>
</evidence>
<evidence type="ECO:0000256" key="7">
    <source>
        <dbReference type="ARBA" id="ARBA00022532"/>
    </source>
</evidence>
<keyword evidence="10 14" id="KW-0408">Iron</keyword>
<evidence type="ECO:0000259" key="16">
    <source>
        <dbReference type="Pfam" id="PF00694"/>
    </source>
</evidence>
<name>A0AAD1M252_MYCXE</name>
<evidence type="ECO:0000256" key="4">
    <source>
        <dbReference type="ARBA" id="ARBA00005026"/>
    </source>
</evidence>
<evidence type="ECO:0000256" key="12">
    <source>
        <dbReference type="ARBA" id="ARBA00023239"/>
    </source>
</evidence>